<evidence type="ECO:0000313" key="2">
    <source>
        <dbReference type="Proteomes" id="UP000597656"/>
    </source>
</evidence>
<gene>
    <name evidence="1" type="ORF">GCM10011609_36060</name>
</gene>
<sequence>MGVDHRPAVVLVVPPLAAVAEHELQELAFGADWEAAGQFGQELRFPDATCPRRRPRASLDALAKISAAVNGG</sequence>
<reference evidence="2" key="1">
    <citation type="journal article" date="2019" name="Int. J. Syst. Evol. Microbiol.">
        <title>The Global Catalogue of Microorganisms (GCM) 10K type strain sequencing project: providing services to taxonomists for standard genome sequencing and annotation.</title>
        <authorList>
            <consortium name="The Broad Institute Genomics Platform"/>
            <consortium name="The Broad Institute Genome Sequencing Center for Infectious Disease"/>
            <person name="Wu L."/>
            <person name="Ma J."/>
        </authorList>
    </citation>
    <scope>NUCLEOTIDE SEQUENCE [LARGE SCALE GENOMIC DNA]</scope>
    <source>
        <strain evidence="2">CGMCC 4.7319</strain>
    </source>
</reference>
<accession>A0ABQ2HZG6</accession>
<dbReference type="Proteomes" id="UP000597656">
    <property type="component" value="Unassembled WGS sequence"/>
</dbReference>
<protein>
    <submittedName>
        <fullName evidence="1">Uncharacterized protein</fullName>
    </submittedName>
</protein>
<keyword evidence="2" id="KW-1185">Reference proteome</keyword>
<evidence type="ECO:0000313" key="1">
    <source>
        <dbReference type="EMBL" id="GGM95284.1"/>
    </source>
</evidence>
<proteinExistence type="predicted"/>
<comment type="caution">
    <text evidence="1">The sequence shown here is derived from an EMBL/GenBank/DDBJ whole genome shotgun (WGS) entry which is preliminary data.</text>
</comment>
<dbReference type="EMBL" id="BMNC01000004">
    <property type="protein sequence ID" value="GGM95284.1"/>
    <property type="molecule type" value="Genomic_DNA"/>
</dbReference>
<name>A0ABQ2HZG6_9PSEU</name>
<organism evidence="1 2">
    <name type="scientific">Lentzea pudingi</name>
    <dbReference type="NCBI Taxonomy" id="1789439"/>
    <lineage>
        <taxon>Bacteria</taxon>
        <taxon>Bacillati</taxon>
        <taxon>Actinomycetota</taxon>
        <taxon>Actinomycetes</taxon>
        <taxon>Pseudonocardiales</taxon>
        <taxon>Pseudonocardiaceae</taxon>
        <taxon>Lentzea</taxon>
    </lineage>
</organism>